<dbReference type="RefSeq" id="WP_069726920.1">
    <property type="nucleotide sequence ID" value="NZ_MDCO01000012.1"/>
</dbReference>
<proteinExistence type="predicted"/>
<gene>
    <name evidence="1" type="ORF">BFL38_02330</name>
</gene>
<sequence length="163" mass="18769">MKNKYKLNIPHKGKMLLIDGIADINFDDKEILSFSDIKNNNIFYDISEPEGIDSYIFTEYAAQTAAAYNGALSDNDDNKRIGFILNIKKADCYMQKIKSDNRVYIFVKETFNDKKIAYYDAEAILYNDDINTLDEYKKIANDENKIMDCSIMVMESSADAFKI</sequence>
<evidence type="ECO:0000313" key="1">
    <source>
        <dbReference type="EMBL" id="OEJ13607.1"/>
    </source>
</evidence>
<comment type="caution">
    <text evidence="1">The sequence shown here is derived from an EMBL/GenBank/DDBJ whole genome shotgun (WGS) entry which is preliminary data.</text>
</comment>
<dbReference type="Proteomes" id="UP000095247">
    <property type="component" value="Unassembled WGS sequence"/>
</dbReference>
<dbReference type="EMBL" id="MDCO01000012">
    <property type="protein sequence ID" value="OEJ13607.1"/>
    <property type="molecule type" value="Genomic_DNA"/>
</dbReference>
<reference evidence="1 2" key="1">
    <citation type="submission" date="2016-08" db="EMBL/GenBank/DDBJ databases">
        <title>Characterization and recognition of Brachyspira hampsonii sp. nov., a novel intestinal spirochete that is pathogenic to pigs.</title>
        <authorList>
            <person name="Mirajkar N."/>
            <person name="La T."/>
            <person name="Phillips N."/>
            <person name="Hampson D."/>
            <person name="Gebhart C."/>
        </authorList>
    </citation>
    <scope>NUCLEOTIDE SEQUENCE [LARGE SCALE GENOMIC DNA]</scope>
    <source>
        <strain evidence="1 2">P280/1</strain>
    </source>
</reference>
<dbReference type="InterPro" id="IPR016776">
    <property type="entry name" value="ApeP-like_dehydratase"/>
</dbReference>
<dbReference type="AlphaFoldDB" id="A0A1E5NC03"/>
<protein>
    <submittedName>
        <fullName evidence="1">3-hydroxyacyl-ACP dehydratase</fullName>
    </submittedName>
</protein>
<dbReference type="InterPro" id="IPR029069">
    <property type="entry name" value="HotDog_dom_sf"/>
</dbReference>
<dbReference type="SUPFAM" id="SSF54637">
    <property type="entry name" value="Thioesterase/thiol ester dehydrase-isomerase"/>
    <property type="match status" value="1"/>
</dbReference>
<dbReference type="Gene3D" id="3.10.129.10">
    <property type="entry name" value="Hotdog Thioesterase"/>
    <property type="match status" value="1"/>
</dbReference>
<evidence type="ECO:0000313" key="2">
    <source>
        <dbReference type="Proteomes" id="UP000095247"/>
    </source>
</evidence>
<name>A0A1E5NC03_9SPIR</name>
<dbReference type="Pfam" id="PF22817">
    <property type="entry name" value="ApeP-like"/>
    <property type="match status" value="1"/>
</dbReference>
<accession>A0A1E5NC03</accession>
<organism evidence="1 2">
    <name type="scientific">Brachyspira hampsonii</name>
    <dbReference type="NCBI Taxonomy" id="1287055"/>
    <lineage>
        <taxon>Bacteria</taxon>
        <taxon>Pseudomonadati</taxon>
        <taxon>Spirochaetota</taxon>
        <taxon>Spirochaetia</taxon>
        <taxon>Brachyspirales</taxon>
        <taxon>Brachyspiraceae</taxon>
        <taxon>Brachyspira</taxon>
    </lineage>
</organism>